<feature type="compositionally biased region" description="Polar residues" evidence="1">
    <location>
        <begin position="48"/>
        <end position="81"/>
    </location>
</feature>
<accession>A0A7I4Y2P7</accession>
<evidence type="ECO:0000313" key="3">
    <source>
        <dbReference type="Proteomes" id="UP000025227"/>
    </source>
</evidence>
<organism evidence="3 4">
    <name type="scientific">Haemonchus contortus</name>
    <name type="common">Barber pole worm</name>
    <dbReference type="NCBI Taxonomy" id="6289"/>
    <lineage>
        <taxon>Eukaryota</taxon>
        <taxon>Metazoa</taxon>
        <taxon>Ecdysozoa</taxon>
        <taxon>Nematoda</taxon>
        <taxon>Chromadorea</taxon>
        <taxon>Rhabditida</taxon>
        <taxon>Rhabditina</taxon>
        <taxon>Rhabditomorpha</taxon>
        <taxon>Strongyloidea</taxon>
        <taxon>Trichostrongylidae</taxon>
        <taxon>Haemonchus</taxon>
    </lineage>
</organism>
<dbReference type="AlphaFoldDB" id="A0A7I4Y2P7"/>
<keyword evidence="3" id="KW-1185">Reference proteome</keyword>
<feature type="compositionally biased region" description="Polar residues" evidence="1">
    <location>
        <begin position="103"/>
        <end position="115"/>
    </location>
</feature>
<feature type="signal peptide" evidence="2">
    <location>
        <begin position="1"/>
        <end position="19"/>
    </location>
</feature>
<dbReference type="Proteomes" id="UP000025227">
    <property type="component" value="Unplaced"/>
</dbReference>
<keyword evidence="2" id="KW-0732">Signal</keyword>
<name>A0A7I4Y2P7_HAECO</name>
<evidence type="ECO:0000256" key="1">
    <source>
        <dbReference type="SAM" id="MobiDB-lite"/>
    </source>
</evidence>
<evidence type="ECO:0000256" key="2">
    <source>
        <dbReference type="SAM" id="SignalP"/>
    </source>
</evidence>
<protein>
    <submittedName>
        <fullName evidence="4">Secreted protein</fullName>
    </submittedName>
</protein>
<evidence type="ECO:0000313" key="4">
    <source>
        <dbReference type="WBParaSite" id="HCON_00035720-00001"/>
    </source>
</evidence>
<dbReference type="WBParaSite" id="HCON_00035720-00001">
    <property type="protein sequence ID" value="HCON_00035720-00001"/>
    <property type="gene ID" value="HCON_00035720"/>
</dbReference>
<feature type="chain" id="PRO_5029568954" evidence="2">
    <location>
        <begin position="20"/>
        <end position="220"/>
    </location>
</feature>
<feature type="region of interest" description="Disordered" evidence="1">
    <location>
        <begin position="20"/>
        <end position="117"/>
    </location>
</feature>
<sequence length="220" mass="24569">MQGLLFAFILFIPLSVVETEGGSTQGTNENVKKPMSANETTLGHPEQTKGSTQGTNENVTKPMSTSETTSGHPEETTGSNQKPDEKGTPPRSRGGTSCGYESKGTTQGTNENAISPISPIGKLLDTQRKLKVLVSSMKKEFCLGFLPQPPHYTRARVLLKEQMKMRFRLCLPAKLHLDTRWKAKVLLKKEVKMRFCLRLPAKQRLDTRRKEKVLVKNLMK</sequence>
<proteinExistence type="predicted"/>
<reference evidence="4" key="1">
    <citation type="submission" date="2020-12" db="UniProtKB">
        <authorList>
            <consortium name="WormBaseParasite"/>
        </authorList>
    </citation>
    <scope>IDENTIFICATION</scope>
    <source>
        <strain evidence="4">MHco3</strain>
    </source>
</reference>